<keyword evidence="9" id="KW-0067">ATP-binding</keyword>
<dbReference type="InterPro" id="IPR005467">
    <property type="entry name" value="His_kinase_dom"/>
</dbReference>
<dbReference type="Gene3D" id="3.30.565.10">
    <property type="entry name" value="Histidine kinase-like ATPase, C-terminal domain"/>
    <property type="match status" value="1"/>
</dbReference>
<dbReference type="FunFam" id="3.30.565.10:FF:000006">
    <property type="entry name" value="Sensor histidine kinase WalK"/>
    <property type="match status" value="1"/>
</dbReference>
<evidence type="ECO:0000256" key="1">
    <source>
        <dbReference type="ARBA" id="ARBA00000085"/>
    </source>
</evidence>
<feature type="domain" description="Histidine kinase" evidence="14">
    <location>
        <begin position="429"/>
        <end position="640"/>
    </location>
</feature>
<evidence type="ECO:0000256" key="13">
    <source>
        <dbReference type="SAM" id="Phobius"/>
    </source>
</evidence>
<keyword evidence="11" id="KW-0902">Two-component regulatory system</keyword>
<dbReference type="Gene3D" id="3.30.450.20">
    <property type="entry name" value="PAS domain"/>
    <property type="match status" value="2"/>
</dbReference>
<dbReference type="PROSITE" id="PS50109">
    <property type="entry name" value="HIS_KIN"/>
    <property type="match status" value="1"/>
</dbReference>
<dbReference type="PANTHER" id="PTHR42878">
    <property type="entry name" value="TWO-COMPONENT HISTIDINE KINASE"/>
    <property type="match status" value="1"/>
</dbReference>
<sequence length="640" mass="72678">MNPTARPAPDEALPPQGWLGRLADWQPQRHPWWLRAAVAVVLTVLATWMRMALAPAESGGRFVTITLAGAVCALYGGFRVGMLSTVLGMLMVNYLMVKPYFSLAISDPREALWLNFWFLLTQTVVVGSIGLMQRHNRLLRASIELAQQSQRQMLDNFEHSATGMAHTTLDGRWLRVNQTYCDLIGYTRDEFMRTHWREFTHPDDLGLDQANLARVISGEIDTYTLEKRYIHREGRVVWVLLSISLMRKPDGSPDYEIVVVQDITRRKAAEQALRTSERLLWQAQQLAGMASWVYDARERLFTVLGESDRALGLPGTRFSDVEMLERTHPDDRDRVRHRWAAAIRTGARYDIEYRLRFGEDWHWYLVRGEFERDAQGRVTNGIGTVLDITQRKLAELHITELNASLESRIQERTQALRAAYDELESYSYAVAHDLRSPLRIINGFAQALDEDNPALSDDSRKHLERIREASKKMGELIDGLLKLAQMARGELQREPVDLSAVATRQLRELAASEPERKVDWHVEPGLLAMADPPLVEALLQNLLHNAWKYTGCTPHARIHVGLHTADGAREFVVADNGAGFDMARADKLFQPFQRLHMPHEFKGLGIGLATARRIVLRHGGELRAEAAPGQGARFYFTLSS</sequence>
<dbReference type="GO" id="GO:0000156">
    <property type="term" value="F:phosphorelay response regulator activity"/>
    <property type="evidence" value="ECO:0007669"/>
    <property type="project" value="TreeGrafter"/>
</dbReference>
<dbReference type="InterPro" id="IPR035965">
    <property type="entry name" value="PAS-like_dom_sf"/>
</dbReference>
<evidence type="ECO:0000259" key="15">
    <source>
        <dbReference type="PROSITE" id="PS50112"/>
    </source>
</evidence>
<dbReference type="GO" id="GO:0007234">
    <property type="term" value="P:osmosensory signaling via phosphorelay pathway"/>
    <property type="evidence" value="ECO:0007669"/>
    <property type="project" value="TreeGrafter"/>
</dbReference>
<accession>A0A6G8IDP6</accession>
<feature type="transmembrane region" description="Helical" evidence="13">
    <location>
        <begin position="32"/>
        <end position="53"/>
    </location>
</feature>
<dbReference type="SMART" id="SM00387">
    <property type="entry name" value="HATPase_c"/>
    <property type="match status" value="1"/>
</dbReference>
<feature type="transmembrane region" description="Helical" evidence="13">
    <location>
        <begin position="112"/>
        <end position="132"/>
    </location>
</feature>
<evidence type="ECO:0000256" key="4">
    <source>
        <dbReference type="ARBA" id="ARBA00022553"/>
    </source>
</evidence>
<evidence type="ECO:0000256" key="10">
    <source>
        <dbReference type="ARBA" id="ARBA00022989"/>
    </source>
</evidence>
<dbReference type="InterPro" id="IPR000700">
    <property type="entry name" value="PAS-assoc_C"/>
</dbReference>
<feature type="domain" description="PAC" evidence="16">
    <location>
        <begin position="349"/>
        <end position="400"/>
    </location>
</feature>
<dbReference type="CDD" id="cd00082">
    <property type="entry name" value="HisKA"/>
    <property type="match status" value="1"/>
</dbReference>
<evidence type="ECO:0000256" key="3">
    <source>
        <dbReference type="ARBA" id="ARBA00012438"/>
    </source>
</evidence>
<dbReference type="SUPFAM" id="SSF47384">
    <property type="entry name" value="Homodimeric domain of signal transducing histidine kinase"/>
    <property type="match status" value="1"/>
</dbReference>
<dbReference type="Pfam" id="PF08447">
    <property type="entry name" value="PAS_3"/>
    <property type="match status" value="2"/>
</dbReference>
<gene>
    <name evidence="17" type="ORF">G9Q37_02850</name>
</gene>
<keyword evidence="8" id="KW-0418">Kinase</keyword>
<dbReference type="Pfam" id="PF00512">
    <property type="entry name" value="HisKA"/>
    <property type="match status" value="1"/>
</dbReference>
<dbReference type="InterPro" id="IPR038318">
    <property type="entry name" value="KdpD_sf"/>
</dbReference>
<dbReference type="EMBL" id="CP049989">
    <property type="protein sequence ID" value="QIM51146.1"/>
    <property type="molecule type" value="Genomic_DNA"/>
</dbReference>
<evidence type="ECO:0000256" key="12">
    <source>
        <dbReference type="ARBA" id="ARBA00023136"/>
    </source>
</evidence>
<evidence type="ECO:0000256" key="11">
    <source>
        <dbReference type="ARBA" id="ARBA00023012"/>
    </source>
</evidence>
<dbReference type="InterPro" id="IPR000014">
    <property type="entry name" value="PAS"/>
</dbReference>
<dbReference type="SUPFAM" id="SSF55874">
    <property type="entry name" value="ATPase domain of HSP90 chaperone/DNA topoisomerase II/histidine kinase"/>
    <property type="match status" value="1"/>
</dbReference>
<proteinExistence type="predicted"/>
<evidence type="ECO:0000256" key="5">
    <source>
        <dbReference type="ARBA" id="ARBA00022679"/>
    </source>
</evidence>
<dbReference type="InterPro" id="IPR001610">
    <property type="entry name" value="PAC"/>
</dbReference>
<dbReference type="PRINTS" id="PR00344">
    <property type="entry name" value="BCTRLSENSOR"/>
</dbReference>
<dbReference type="EC" id="2.7.13.3" evidence="3"/>
<dbReference type="AlphaFoldDB" id="A0A6G8IDP6"/>
<dbReference type="CDD" id="cd00130">
    <property type="entry name" value="PAS"/>
    <property type="match status" value="2"/>
</dbReference>
<dbReference type="GO" id="GO:0005886">
    <property type="term" value="C:plasma membrane"/>
    <property type="evidence" value="ECO:0007669"/>
    <property type="project" value="UniProtKB-SubCell"/>
</dbReference>
<keyword evidence="4" id="KW-0597">Phosphoprotein</keyword>
<evidence type="ECO:0000313" key="18">
    <source>
        <dbReference type="Proteomes" id="UP000503162"/>
    </source>
</evidence>
<dbReference type="InterPro" id="IPR036890">
    <property type="entry name" value="HATPase_C_sf"/>
</dbReference>
<dbReference type="InterPro" id="IPR036097">
    <property type="entry name" value="HisK_dim/P_sf"/>
</dbReference>
<protein>
    <recommendedName>
        <fullName evidence="3">histidine kinase</fullName>
        <ecNumber evidence="3">2.7.13.3</ecNumber>
    </recommendedName>
</protein>
<evidence type="ECO:0000256" key="9">
    <source>
        <dbReference type="ARBA" id="ARBA00022840"/>
    </source>
</evidence>
<dbReference type="Gene3D" id="1.10.287.130">
    <property type="match status" value="1"/>
</dbReference>
<evidence type="ECO:0000259" key="14">
    <source>
        <dbReference type="PROSITE" id="PS50109"/>
    </source>
</evidence>
<dbReference type="InterPro" id="IPR003661">
    <property type="entry name" value="HisK_dim/P_dom"/>
</dbReference>
<name>A0A6G8IDP6_9BURK</name>
<dbReference type="InterPro" id="IPR003594">
    <property type="entry name" value="HATPase_dom"/>
</dbReference>
<evidence type="ECO:0000256" key="6">
    <source>
        <dbReference type="ARBA" id="ARBA00022692"/>
    </source>
</evidence>
<keyword evidence="18" id="KW-1185">Reference proteome</keyword>
<dbReference type="Pfam" id="PF02518">
    <property type="entry name" value="HATPase_c"/>
    <property type="match status" value="1"/>
</dbReference>
<evidence type="ECO:0000256" key="7">
    <source>
        <dbReference type="ARBA" id="ARBA00022741"/>
    </source>
</evidence>
<reference evidence="17 18" key="1">
    <citation type="submission" date="2020-03" db="EMBL/GenBank/DDBJ databases">
        <title>Hydrogenophaga sp. nov. isolated from cyanobacterial mat.</title>
        <authorList>
            <person name="Thorat V."/>
            <person name="Kirdat K."/>
            <person name="Tiwarekar B."/>
            <person name="Costa E.D."/>
            <person name="Yadav A."/>
        </authorList>
    </citation>
    <scope>NUCLEOTIDE SEQUENCE [LARGE SCALE GENOMIC DNA]</scope>
    <source>
        <strain evidence="17 18">BA0156</strain>
    </source>
</reference>
<dbReference type="GO" id="GO:0030295">
    <property type="term" value="F:protein kinase activator activity"/>
    <property type="evidence" value="ECO:0007669"/>
    <property type="project" value="TreeGrafter"/>
</dbReference>
<dbReference type="SUPFAM" id="SSF55785">
    <property type="entry name" value="PYP-like sensor domain (PAS domain)"/>
    <property type="match status" value="2"/>
</dbReference>
<dbReference type="InterPro" id="IPR025201">
    <property type="entry name" value="KdpD_TM"/>
</dbReference>
<dbReference type="RefSeq" id="WP_166224282.1">
    <property type="nucleotide sequence ID" value="NZ_CP049989.1"/>
</dbReference>
<keyword evidence="12 13" id="KW-0472">Membrane</keyword>
<dbReference type="InterPro" id="IPR004358">
    <property type="entry name" value="Sig_transdc_His_kin-like_C"/>
</dbReference>
<dbReference type="PROSITE" id="PS50113">
    <property type="entry name" value="PAC"/>
    <property type="match status" value="2"/>
</dbReference>
<dbReference type="SMART" id="SM00086">
    <property type="entry name" value="PAC"/>
    <property type="match status" value="2"/>
</dbReference>
<keyword evidence="6 13" id="KW-0812">Transmembrane</keyword>
<keyword evidence="10 13" id="KW-1133">Transmembrane helix</keyword>
<feature type="transmembrane region" description="Helical" evidence="13">
    <location>
        <begin position="65"/>
        <end position="92"/>
    </location>
</feature>
<dbReference type="PROSITE" id="PS50112">
    <property type="entry name" value="PAS"/>
    <property type="match status" value="1"/>
</dbReference>
<evidence type="ECO:0000256" key="2">
    <source>
        <dbReference type="ARBA" id="ARBA00004429"/>
    </source>
</evidence>
<dbReference type="PANTHER" id="PTHR42878:SF15">
    <property type="entry name" value="BACTERIOPHYTOCHROME"/>
    <property type="match status" value="1"/>
</dbReference>
<keyword evidence="5" id="KW-0808">Transferase</keyword>
<evidence type="ECO:0000256" key="8">
    <source>
        <dbReference type="ARBA" id="ARBA00022777"/>
    </source>
</evidence>
<evidence type="ECO:0000313" key="17">
    <source>
        <dbReference type="EMBL" id="QIM51146.1"/>
    </source>
</evidence>
<dbReference type="GO" id="GO:0005524">
    <property type="term" value="F:ATP binding"/>
    <property type="evidence" value="ECO:0007669"/>
    <property type="project" value="UniProtKB-KW"/>
</dbReference>
<comment type="subcellular location">
    <subcellularLocation>
        <location evidence="2">Cell inner membrane</location>
        <topology evidence="2">Multi-pass membrane protein</topology>
    </subcellularLocation>
</comment>
<feature type="domain" description="PAC" evidence="16">
    <location>
        <begin position="223"/>
        <end position="275"/>
    </location>
</feature>
<evidence type="ECO:0000259" key="16">
    <source>
        <dbReference type="PROSITE" id="PS50113"/>
    </source>
</evidence>
<dbReference type="Gene3D" id="1.20.120.620">
    <property type="entry name" value="Backbone structure of the membrane domain of e. Coli histidine kinase receptor kdpd"/>
    <property type="match status" value="1"/>
</dbReference>
<dbReference type="SMART" id="SM00091">
    <property type="entry name" value="PAS"/>
    <property type="match status" value="2"/>
</dbReference>
<dbReference type="Proteomes" id="UP000503162">
    <property type="component" value="Chromosome"/>
</dbReference>
<feature type="domain" description="PAS" evidence="15">
    <location>
        <begin position="149"/>
        <end position="219"/>
    </location>
</feature>
<dbReference type="KEGG" id="hcz:G9Q37_02850"/>
<dbReference type="InterPro" id="IPR013655">
    <property type="entry name" value="PAS_fold_3"/>
</dbReference>
<dbReference type="NCBIfam" id="TIGR00229">
    <property type="entry name" value="sensory_box"/>
    <property type="match status" value="1"/>
</dbReference>
<dbReference type="GO" id="GO:0000155">
    <property type="term" value="F:phosphorelay sensor kinase activity"/>
    <property type="evidence" value="ECO:0007669"/>
    <property type="project" value="InterPro"/>
</dbReference>
<keyword evidence="7" id="KW-0547">Nucleotide-binding</keyword>
<dbReference type="InterPro" id="IPR050351">
    <property type="entry name" value="BphY/WalK/GraS-like"/>
</dbReference>
<comment type="catalytic activity">
    <reaction evidence="1">
        <text>ATP + protein L-histidine = ADP + protein N-phospho-L-histidine.</text>
        <dbReference type="EC" id="2.7.13.3"/>
    </reaction>
</comment>
<dbReference type="Pfam" id="PF13493">
    <property type="entry name" value="DUF4118"/>
    <property type="match status" value="1"/>
</dbReference>
<dbReference type="Gene3D" id="2.10.70.100">
    <property type="match status" value="1"/>
</dbReference>
<dbReference type="SMART" id="SM00388">
    <property type="entry name" value="HisKA"/>
    <property type="match status" value="1"/>
</dbReference>
<organism evidence="17 18">
    <name type="scientific">Hydrogenophaga crocea</name>
    <dbReference type="NCBI Taxonomy" id="2716225"/>
    <lineage>
        <taxon>Bacteria</taxon>
        <taxon>Pseudomonadati</taxon>
        <taxon>Pseudomonadota</taxon>
        <taxon>Betaproteobacteria</taxon>
        <taxon>Burkholderiales</taxon>
        <taxon>Comamonadaceae</taxon>
        <taxon>Hydrogenophaga</taxon>
    </lineage>
</organism>